<dbReference type="PANTHER" id="PTHR43304:SF1">
    <property type="entry name" value="PAC DOMAIN-CONTAINING PROTEIN"/>
    <property type="match status" value="1"/>
</dbReference>
<evidence type="ECO:0000259" key="6">
    <source>
        <dbReference type="PROSITE" id="PS50109"/>
    </source>
</evidence>
<dbReference type="Gene3D" id="3.30.450.20">
    <property type="entry name" value="PAS domain"/>
    <property type="match status" value="4"/>
</dbReference>
<dbReference type="InterPro" id="IPR036890">
    <property type="entry name" value="HATPase_C_sf"/>
</dbReference>
<dbReference type="Proteomes" id="UP000001635">
    <property type="component" value="Chromosome"/>
</dbReference>
<evidence type="ECO:0000313" key="8">
    <source>
        <dbReference type="Proteomes" id="UP000001635"/>
    </source>
</evidence>
<evidence type="ECO:0000256" key="5">
    <source>
        <dbReference type="ARBA" id="ARBA00022777"/>
    </source>
</evidence>
<dbReference type="eggNOG" id="COG3829">
    <property type="taxonomic scope" value="Bacteria"/>
</dbReference>
<dbReference type="SMART" id="SM00388">
    <property type="entry name" value="HisKA"/>
    <property type="match status" value="1"/>
</dbReference>
<sequence length="844" mass="96742">MNKDEINMPKGPKFLQNGGEMGKIIEAYDWSKHPLGMLENWPLSLKMAISNMLKTAFPKFILWGKEFYCFYNDAYRPSLGNKGKHPAILGEKFEFAFPELTDTLKKEAENVWTTGEATWHENQLVSIFRNGRMEEVYWTFSYSVLIGEEGETVGITITCIETTEAVKNLQLLQESENQLAFAIDAAELGTWDYDPLSNSFTGNDRLMDWMGFPKGMNISMEQAMDTIVSEDVYRVTSSIKKSLSGRVEGRFKERFGIKNKSTNKVRIVQAQGKVRSKNPKSPYRITGTLQDVSEQVSYERKLLFANEKIKKEEQNFRNIVYKAPVGIAIFKGRELLAKMANNSLLNFFKKESEEFIGKRLFETIPEIKETLENLYMEVFHKKESVRGTEYQISLPYNGKLKSTYFNFIIHPIHLLEGEVEEVMMVVNEVTDIVESKKELAENERQFRNHMQHSPVAMAILRGEDFKIELANNRMLNHLWGKTREEVIGKPLLAVFPELLNQKYPEELLKVMKTGVAIKDKASKVIIFNNGINKEFYLDYHYIPLSDIDATISGVIVTATDVTDQVLYSKRLEGFTKELESQVTLRTNLLLEANEKLKDSVAKLKHANEELQSFAYVSSHDLQEPLRKIQMYSSLILEKEYGNFSSKGKGYFEKITFAAGRMRTLIDDLLSFSRSTDDVSKYEMVDFNEVVDQVLEDMAPMIEESEAKIIVKNLPMAEAIFFQMRQVFSNLISNAIKFSKKDSRPEILISASEVPESRVQLMNLNHNKKYFEFLIRDNGIGFPIGMENKIFEVFQRLHAKHEYEGTGIGLAIVKKVINNHCGLVNAESKEGEGATIKIIFPSQHS</sequence>
<gene>
    <name evidence="7" type="ordered locus">Cycma_5001</name>
</gene>
<dbReference type="RefSeq" id="WP_014022964.1">
    <property type="nucleotide sequence ID" value="NC_015914.1"/>
</dbReference>
<dbReference type="HOGENOM" id="CLU_000445_114_71_10"/>
<dbReference type="PANTHER" id="PTHR43304">
    <property type="entry name" value="PHYTOCHROME-LIKE PROTEIN CPH1"/>
    <property type="match status" value="1"/>
</dbReference>
<dbReference type="InterPro" id="IPR035965">
    <property type="entry name" value="PAS-like_dom_sf"/>
</dbReference>
<keyword evidence="3" id="KW-0597">Phosphoprotein</keyword>
<dbReference type="CDD" id="cd00082">
    <property type="entry name" value="HisKA"/>
    <property type="match status" value="1"/>
</dbReference>
<dbReference type="SUPFAM" id="SSF55874">
    <property type="entry name" value="ATPase domain of HSP90 chaperone/DNA topoisomerase II/histidine kinase"/>
    <property type="match status" value="1"/>
</dbReference>
<evidence type="ECO:0000256" key="3">
    <source>
        <dbReference type="ARBA" id="ARBA00022553"/>
    </source>
</evidence>
<dbReference type="InterPro" id="IPR052162">
    <property type="entry name" value="Sensor_kinase/Photoreceptor"/>
</dbReference>
<dbReference type="GO" id="GO:0000155">
    <property type="term" value="F:phosphorelay sensor kinase activity"/>
    <property type="evidence" value="ECO:0007669"/>
    <property type="project" value="InterPro"/>
</dbReference>
<keyword evidence="4" id="KW-0808">Transferase</keyword>
<dbReference type="Gene3D" id="1.10.287.130">
    <property type="match status" value="1"/>
</dbReference>
<dbReference type="OrthoDB" id="9766459at2"/>
<protein>
    <recommendedName>
        <fullName evidence="2">histidine kinase</fullName>
        <ecNumber evidence="2">2.7.13.3</ecNumber>
    </recommendedName>
</protein>
<evidence type="ECO:0000256" key="2">
    <source>
        <dbReference type="ARBA" id="ARBA00012438"/>
    </source>
</evidence>
<accession>G0J816</accession>
<dbReference type="NCBIfam" id="TIGR00229">
    <property type="entry name" value="sensory_box"/>
    <property type="match status" value="1"/>
</dbReference>
<dbReference type="Gene3D" id="3.30.565.10">
    <property type="entry name" value="Histidine kinase-like ATPase, C-terminal domain"/>
    <property type="match status" value="1"/>
</dbReference>
<evidence type="ECO:0000256" key="4">
    <source>
        <dbReference type="ARBA" id="ARBA00022679"/>
    </source>
</evidence>
<dbReference type="PRINTS" id="PR00344">
    <property type="entry name" value="BCTRLSENSOR"/>
</dbReference>
<evidence type="ECO:0000256" key="1">
    <source>
        <dbReference type="ARBA" id="ARBA00000085"/>
    </source>
</evidence>
<proteinExistence type="predicted"/>
<dbReference type="SMART" id="SM00387">
    <property type="entry name" value="HATPase_c"/>
    <property type="match status" value="1"/>
</dbReference>
<dbReference type="STRING" id="880070.Cycma_5001"/>
<keyword evidence="5 7" id="KW-0418">Kinase</keyword>
<organism evidence="7 8">
    <name type="scientific">Cyclobacterium marinum (strain ATCC 25205 / DSM 745 / LMG 13164 / NCIMB 1802)</name>
    <name type="common">Flectobacillus marinus</name>
    <dbReference type="NCBI Taxonomy" id="880070"/>
    <lineage>
        <taxon>Bacteria</taxon>
        <taxon>Pseudomonadati</taxon>
        <taxon>Bacteroidota</taxon>
        <taxon>Cytophagia</taxon>
        <taxon>Cytophagales</taxon>
        <taxon>Cyclobacteriaceae</taxon>
        <taxon>Cyclobacterium</taxon>
    </lineage>
</organism>
<evidence type="ECO:0000313" key="7">
    <source>
        <dbReference type="EMBL" id="AEL28685.1"/>
    </source>
</evidence>
<comment type="catalytic activity">
    <reaction evidence="1">
        <text>ATP + protein L-histidine = ADP + protein N-phospho-L-histidine.</text>
        <dbReference type="EC" id="2.7.13.3"/>
    </reaction>
</comment>
<keyword evidence="8" id="KW-1185">Reference proteome</keyword>
<dbReference type="AlphaFoldDB" id="G0J816"/>
<dbReference type="InterPro" id="IPR036097">
    <property type="entry name" value="HisK_dim/P_sf"/>
</dbReference>
<feature type="domain" description="Histidine kinase" evidence="6">
    <location>
        <begin position="616"/>
        <end position="843"/>
    </location>
</feature>
<dbReference type="InterPro" id="IPR003661">
    <property type="entry name" value="HisK_dim/P_dom"/>
</dbReference>
<dbReference type="PROSITE" id="PS50109">
    <property type="entry name" value="HIS_KIN"/>
    <property type="match status" value="1"/>
</dbReference>
<dbReference type="EMBL" id="CP002955">
    <property type="protein sequence ID" value="AEL28685.1"/>
    <property type="molecule type" value="Genomic_DNA"/>
</dbReference>
<dbReference type="SMART" id="SM00091">
    <property type="entry name" value="PAS"/>
    <property type="match status" value="2"/>
</dbReference>
<dbReference type="Pfam" id="PF08448">
    <property type="entry name" value="PAS_4"/>
    <property type="match status" value="2"/>
</dbReference>
<dbReference type="InterPro" id="IPR013656">
    <property type="entry name" value="PAS_4"/>
</dbReference>
<dbReference type="InterPro" id="IPR003594">
    <property type="entry name" value="HATPase_dom"/>
</dbReference>
<dbReference type="EC" id="2.7.13.3" evidence="2"/>
<reference evidence="8" key="1">
    <citation type="submission" date="2011-07" db="EMBL/GenBank/DDBJ databases">
        <title>The complete genome of Cyclobacterium marinum DSM 745.</title>
        <authorList>
            <person name="Lucas S."/>
            <person name="Han J."/>
            <person name="Lapidus A."/>
            <person name="Bruce D."/>
            <person name="Goodwin L."/>
            <person name="Pitluck S."/>
            <person name="Peters L."/>
            <person name="Kyrpides N."/>
            <person name="Mavromatis K."/>
            <person name="Ivanova N."/>
            <person name="Ovchinnikova G."/>
            <person name="Chertkov O."/>
            <person name="Detter J.C."/>
            <person name="Tapia R."/>
            <person name="Han C."/>
            <person name="Land M."/>
            <person name="Hauser L."/>
            <person name="Markowitz V."/>
            <person name="Cheng J.-F."/>
            <person name="Hugenholtz P."/>
            <person name="Woyke T."/>
            <person name="Wu D."/>
            <person name="Tindall B."/>
            <person name="Schuetze A."/>
            <person name="Brambilla E."/>
            <person name="Klenk H.-P."/>
            <person name="Eisen J.A."/>
        </authorList>
    </citation>
    <scope>NUCLEOTIDE SEQUENCE [LARGE SCALE GENOMIC DNA]</scope>
    <source>
        <strain evidence="8">ATCC 25205 / DSM 745 / LMG 13164 / NCIMB 1802</strain>
    </source>
</reference>
<dbReference type="Pfam" id="PF00512">
    <property type="entry name" value="HisKA"/>
    <property type="match status" value="1"/>
</dbReference>
<dbReference type="KEGG" id="cmr:Cycma_5001"/>
<dbReference type="InterPro" id="IPR005467">
    <property type="entry name" value="His_kinase_dom"/>
</dbReference>
<dbReference type="CDD" id="cd00130">
    <property type="entry name" value="PAS"/>
    <property type="match status" value="1"/>
</dbReference>
<dbReference type="SUPFAM" id="SSF55785">
    <property type="entry name" value="PYP-like sensor domain (PAS domain)"/>
    <property type="match status" value="2"/>
</dbReference>
<dbReference type="Pfam" id="PF02518">
    <property type="entry name" value="HATPase_c"/>
    <property type="match status" value="1"/>
</dbReference>
<dbReference type="FunFam" id="3.30.565.10:FF:000006">
    <property type="entry name" value="Sensor histidine kinase WalK"/>
    <property type="match status" value="1"/>
</dbReference>
<dbReference type="eggNOG" id="COG4251">
    <property type="taxonomic scope" value="Bacteria"/>
</dbReference>
<dbReference type="InterPro" id="IPR000014">
    <property type="entry name" value="PAS"/>
</dbReference>
<name>G0J816_CYCMS</name>
<dbReference type="InterPro" id="IPR004358">
    <property type="entry name" value="Sig_transdc_His_kin-like_C"/>
</dbReference>
<dbReference type="SUPFAM" id="SSF47384">
    <property type="entry name" value="Homodimeric domain of signal transducing histidine kinase"/>
    <property type="match status" value="1"/>
</dbReference>